<keyword evidence="2" id="KW-1185">Reference proteome</keyword>
<sequence length="214" mass="24343">MGRTVNRPRVKIPLKTDKHKYQIFRDQVDEAVKAKCIHERPVIDDDSFVQRYTELTEIITSVATSVFGHTKPYVKRAEVITNGKIKGILTDLKHVGGAIRFEKSGRIARVSLKARDLHMRALGDFARGASDIPFVQYLTRKRKRLYKSLFAERSKEIILRARVGDRQRIAAALKSGSTRKFVHLSDFIPFPLAINDLDDPERLVCDPEGVKSTT</sequence>
<name>A0A0C9X6T9_9AGAR</name>
<evidence type="ECO:0000313" key="2">
    <source>
        <dbReference type="Proteomes" id="UP000054477"/>
    </source>
</evidence>
<protein>
    <submittedName>
        <fullName evidence="1">Unplaced genomic scaffold K443scaffold_10, whole genome shotgun sequence</fullName>
    </submittedName>
</protein>
<proteinExistence type="predicted"/>
<feature type="non-terminal residue" evidence="1">
    <location>
        <position position="214"/>
    </location>
</feature>
<dbReference type="HOGENOM" id="CLU_1291693_0_0_1"/>
<dbReference type="EMBL" id="KN838545">
    <property type="protein sequence ID" value="KIK07910.1"/>
    <property type="molecule type" value="Genomic_DNA"/>
</dbReference>
<accession>A0A0C9X6T9</accession>
<reference evidence="2" key="2">
    <citation type="submission" date="2015-01" db="EMBL/GenBank/DDBJ databases">
        <title>Evolutionary Origins and Diversification of the Mycorrhizal Mutualists.</title>
        <authorList>
            <consortium name="DOE Joint Genome Institute"/>
            <consortium name="Mycorrhizal Genomics Consortium"/>
            <person name="Kohler A."/>
            <person name="Kuo A."/>
            <person name="Nagy L.G."/>
            <person name="Floudas D."/>
            <person name="Copeland A."/>
            <person name="Barry K.W."/>
            <person name="Cichocki N."/>
            <person name="Veneault-Fourrey C."/>
            <person name="LaButti K."/>
            <person name="Lindquist E.A."/>
            <person name="Lipzen A."/>
            <person name="Lundell T."/>
            <person name="Morin E."/>
            <person name="Murat C."/>
            <person name="Riley R."/>
            <person name="Ohm R."/>
            <person name="Sun H."/>
            <person name="Tunlid A."/>
            <person name="Henrissat B."/>
            <person name="Grigoriev I.V."/>
            <person name="Hibbett D.S."/>
            <person name="Martin F."/>
        </authorList>
    </citation>
    <scope>NUCLEOTIDE SEQUENCE [LARGE SCALE GENOMIC DNA]</scope>
    <source>
        <strain evidence="2">LaAM-08-1</strain>
    </source>
</reference>
<dbReference type="Proteomes" id="UP000054477">
    <property type="component" value="Unassembled WGS sequence"/>
</dbReference>
<dbReference type="OrthoDB" id="3059994at2759"/>
<reference evidence="1 2" key="1">
    <citation type="submission" date="2014-04" db="EMBL/GenBank/DDBJ databases">
        <authorList>
            <consortium name="DOE Joint Genome Institute"/>
            <person name="Kuo A."/>
            <person name="Kohler A."/>
            <person name="Nagy L.G."/>
            <person name="Floudas D."/>
            <person name="Copeland A."/>
            <person name="Barry K.W."/>
            <person name="Cichocki N."/>
            <person name="Veneault-Fourrey C."/>
            <person name="LaButti K."/>
            <person name="Lindquist E.A."/>
            <person name="Lipzen A."/>
            <person name="Lundell T."/>
            <person name="Morin E."/>
            <person name="Murat C."/>
            <person name="Sun H."/>
            <person name="Tunlid A."/>
            <person name="Henrissat B."/>
            <person name="Grigoriev I.V."/>
            <person name="Hibbett D.S."/>
            <person name="Martin F."/>
            <person name="Nordberg H.P."/>
            <person name="Cantor M.N."/>
            <person name="Hua S.X."/>
        </authorList>
    </citation>
    <scope>NUCLEOTIDE SEQUENCE [LARGE SCALE GENOMIC DNA]</scope>
    <source>
        <strain evidence="1 2">LaAM-08-1</strain>
    </source>
</reference>
<gene>
    <name evidence="1" type="ORF">K443DRAFT_86409</name>
</gene>
<organism evidence="1 2">
    <name type="scientific">Laccaria amethystina LaAM-08-1</name>
    <dbReference type="NCBI Taxonomy" id="1095629"/>
    <lineage>
        <taxon>Eukaryota</taxon>
        <taxon>Fungi</taxon>
        <taxon>Dikarya</taxon>
        <taxon>Basidiomycota</taxon>
        <taxon>Agaricomycotina</taxon>
        <taxon>Agaricomycetes</taxon>
        <taxon>Agaricomycetidae</taxon>
        <taxon>Agaricales</taxon>
        <taxon>Agaricineae</taxon>
        <taxon>Hydnangiaceae</taxon>
        <taxon>Laccaria</taxon>
    </lineage>
</organism>
<dbReference type="AlphaFoldDB" id="A0A0C9X6T9"/>
<evidence type="ECO:0000313" key="1">
    <source>
        <dbReference type="EMBL" id="KIK07910.1"/>
    </source>
</evidence>